<gene>
    <name evidence="9 10" type="primary">kdpA</name>
    <name evidence="10" type="ORF">J34TS1_29980</name>
</gene>
<evidence type="ECO:0000256" key="4">
    <source>
        <dbReference type="ARBA" id="ARBA00022692"/>
    </source>
</evidence>
<comment type="caution">
    <text evidence="9">Lacks conserved residue(s) required for the propagation of feature annotation.</text>
</comment>
<dbReference type="PIRSF" id="PIRSF001294">
    <property type="entry name" value="K_ATPaseA"/>
    <property type="match status" value="1"/>
</dbReference>
<comment type="subcellular location">
    <subcellularLocation>
        <location evidence="9">Cell membrane</location>
        <topology evidence="9">Multi-pass membrane protein</topology>
    </subcellularLocation>
</comment>
<keyword evidence="4 9" id="KW-0812">Transmembrane</keyword>
<evidence type="ECO:0000256" key="9">
    <source>
        <dbReference type="HAMAP-Rule" id="MF_00275"/>
    </source>
</evidence>
<keyword evidence="11" id="KW-1185">Reference proteome</keyword>
<keyword evidence="8 9" id="KW-0472">Membrane</keyword>
<keyword evidence="6 9" id="KW-1133">Transmembrane helix</keyword>
<feature type="transmembrane region" description="Helical" evidence="9">
    <location>
        <begin position="416"/>
        <end position="437"/>
    </location>
</feature>
<evidence type="ECO:0000256" key="6">
    <source>
        <dbReference type="ARBA" id="ARBA00022989"/>
    </source>
</evidence>
<organism evidence="10 11">
    <name type="scientific">Paenibacillus azoreducens</name>
    <dbReference type="NCBI Taxonomy" id="116718"/>
    <lineage>
        <taxon>Bacteria</taxon>
        <taxon>Bacillati</taxon>
        <taxon>Bacillota</taxon>
        <taxon>Bacilli</taxon>
        <taxon>Bacillales</taxon>
        <taxon>Paenibacillaceae</taxon>
        <taxon>Paenibacillus</taxon>
    </lineage>
</organism>
<comment type="caution">
    <text evidence="10">The sequence shown here is derived from an EMBL/GenBank/DDBJ whole genome shotgun (WGS) entry which is preliminary data.</text>
</comment>
<dbReference type="Proteomes" id="UP000682811">
    <property type="component" value="Unassembled WGS sequence"/>
</dbReference>
<dbReference type="InterPro" id="IPR004623">
    <property type="entry name" value="KdpA"/>
</dbReference>
<dbReference type="EMBL" id="BORT01000012">
    <property type="protein sequence ID" value="GIO48233.1"/>
    <property type="molecule type" value="Genomic_DNA"/>
</dbReference>
<feature type="transmembrane region" description="Helical" evidence="9">
    <location>
        <begin position="250"/>
        <end position="269"/>
    </location>
</feature>
<evidence type="ECO:0000256" key="3">
    <source>
        <dbReference type="ARBA" id="ARBA00022538"/>
    </source>
</evidence>
<dbReference type="GO" id="GO:0005886">
    <property type="term" value="C:plasma membrane"/>
    <property type="evidence" value="ECO:0007669"/>
    <property type="project" value="UniProtKB-SubCell"/>
</dbReference>
<name>A0A919YEL0_9BACL</name>
<keyword evidence="1 9" id="KW-0813">Transport</keyword>
<proteinExistence type="inferred from homology"/>
<evidence type="ECO:0000313" key="10">
    <source>
        <dbReference type="EMBL" id="GIO48233.1"/>
    </source>
</evidence>
<dbReference type="PANTHER" id="PTHR30607">
    <property type="entry name" value="POTASSIUM-TRANSPORTING ATPASE A CHAIN"/>
    <property type="match status" value="1"/>
</dbReference>
<dbReference type="NCBIfam" id="TIGR00680">
    <property type="entry name" value="kdpA"/>
    <property type="match status" value="1"/>
</dbReference>
<evidence type="ECO:0000256" key="7">
    <source>
        <dbReference type="ARBA" id="ARBA00023065"/>
    </source>
</evidence>
<comment type="similarity">
    <text evidence="9">Belongs to the KdpA family.</text>
</comment>
<dbReference type="GO" id="GO:0030955">
    <property type="term" value="F:potassium ion binding"/>
    <property type="evidence" value="ECO:0007669"/>
    <property type="project" value="UniProtKB-UniRule"/>
</dbReference>
<evidence type="ECO:0000256" key="8">
    <source>
        <dbReference type="ARBA" id="ARBA00023136"/>
    </source>
</evidence>
<dbReference type="AlphaFoldDB" id="A0A919YEL0"/>
<feature type="transmembrane region" description="Helical" evidence="9">
    <location>
        <begin position="281"/>
        <end position="300"/>
    </location>
</feature>
<feature type="transmembrane region" description="Helical" evidence="9">
    <location>
        <begin position="177"/>
        <end position="194"/>
    </location>
</feature>
<dbReference type="Pfam" id="PF03814">
    <property type="entry name" value="KdpA"/>
    <property type="match status" value="1"/>
</dbReference>
<evidence type="ECO:0000256" key="2">
    <source>
        <dbReference type="ARBA" id="ARBA00022475"/>
    </source>
</evidence>
<feature type="transmembrane region" description="Helical" evidence="9">
    <location>
        <begin position="377"/>
        <end position="396"/>
    </location>
</feature>
<evidence type="ECO:0000256" key="5">
    <source>
        <dbReference type="ARBA" id="ARBA00022958"/>
    </source>
</evidence>
<reference evidence="10 11" key="1">
    <citation type="submission" date="2021-03" db="EMBL/GenBank/DDBJ databases">
        <title>Antimicrobial resistance genes in bacteria isolated from Japanese honey, and their potential for conferring macrolide and lincosamide resistance in the American foulbrood pathogen Paenibacillus larvae.</title>
        <authorList>
            <person name="Okamoto M."/>
            <person name="Kumagai M."/>
            <person name="Kanamori H."/>
            <person name="Takamatsu D."/>
        </authorList>
    </citation>
    <scope>NUCLEOTIDE SEQUENCE [LARGE SCALE GENOMIC DNA]</scope>
    <source>
        <strain evidence="10 11">J34TS1</strain>
    </source>
</reference>
<feature type="transmembrane region" description="Helical" evidence="9">
    <location>
        <begin position="526"/>
        <end position="548"/>
    </location>
</feature>
<comment type="function">
    <text evidence="9">Part of the high-affinity ATP-driven potassium transport (or Kdp) system, which catalyzes the hydrolysis of ATP coupled with the electrogenic transport of potassium into the cytoplasm. This subunit binds the extracellular potassium ions and delivers the ions to the membrane domain of KdpB through an intramembrane tunnel.</text>
</comment>
<dbReference type="HAMAP" id="MF_00275">
    <property type="entry name" value="KdpA"/>
    <property type="match status" value="1"/>
</dbReference>
<feature type="transmembrane region" description="Helical" evidence="9">
    <location>
        <begin position="63"/>
        <end position="82"/>
    </location>
</feature>
<feature type="transmembrane region" description="Helical" evidence="9">
    <location>
        <begin position="132"/>
        <end position="156"/>
    </location>
</feature>
<keyword evidence="5 9" id="KW-0630">Potassium</keyword>
<comment type="subunit">
    <text evidence="9">The system is composed of three essential subunits: KdpA, KdpB and KdpC.</text>
</comment>
<evidence type="ECO:0000256" key="1">
    <source>
        <dbReference type="ARBA" id="ARBA00022448"/>
    </source>
</evidence>
<keyword evidence="3 9" id="KW-0633">Potassium transport</keyword>
<accession>A0A919YEL0</accession>
<dbReference type="RefSeq" id="WP_272880281.1">
    <property type="nucleotide sequence ID" value="NZ_AP025343.1"/>
</dbReference>
<feature type="transmembrane region" description="Helical" evidence="9">
    <location>
        <begin position="479"/>
        <end position="505"/>
    </location>
</feature>
<sequence length="561" mass="60221">MDILQICIVIAVLLLLVKPVGSYIYHVFSNEANRTDKIFGPMENILFKIIGLKNRSSMSWKKYALSMLATNIILVALSYLVLRLMGGLPVNPSNVGNMDASLSFNTVISFMTNTNLQHYSGESGMSYLGQMIVITMMMFTSAASGLVVAIAFIRGITRRGGGLGNFFEDFVKAHTRIYLPLALIVTLVLVGLQVPQTLEPTVTVNTIGGTVQHIAMGPVASLESIKHLGTNGGGFFGANSSHPFENPRPLTNVIEILSMWTISAALPYTFGRFAKNRKQGWIIFSAMMFLFLAFLCLTYVSEKSGNPLINQLGIDSSQGSMEGKEVRFGVAQSALFTTVTTAATTGSVNNMHDTLTPLGGLAPLAEMMLNVVFGGKGVGLVNMLMYAILGVFICGLMVGRTPEFLGRKIESREMKLIAIAILMHPLIILAPTAISFMTHLGTDALSNPGYHGLSQSLYEFTSSAANNGSGFEGLGDNTMFWNVSTGLVMLLGRYVSIIALLAVAGSLSRKKTVPETIGTFHTDTKLFAGILVGTVLLIGALTFLPVLVLGPVAEFLKISGI</sequence>
<keyword evidence="2 9" id="KW-1003">Cell membrane</keyword>
<dbReference type="PANTHER" id="PTHR30607:SF2">
    <property type="entry name" value="POTASSIUM-TRANSPORTING ATPASE POTASSIUM-BINDING SUBUNIT"/>
    <property type="match status" value="1"/>
</dbReference>
<keyword evidence="7 9" id="KW-0406">Ion transport</keyword>
<evidence type="ECO:0000313" key="11">
    <source>
        <dbReference type="Proteomes" id="UP000682811"/>
    </source>
</evidence>
<dbReference type="GO" id="GO:0008556">
    <property type="term" value="F:P-type potassium transmembrane transporter activity"/>
    <property type="evidence" value="ECO:0007669"/>
    <property type="project" value="InterPro"/>
</dbReference>
<protein>
    <recommendedName>
        <fullName evidence="9">Potassium-transporting ATPase potassium-binding subunit</fullName>
    </recommendedName>
    <alternativeName>
        <fullName evidence="9">ATP phosphohydrolase [potassium-transporting] A chain</fullName>
    </alternativeName>
    <alternativeName>
        <fullName evidence="9">Potassium-binding and translocating subunit A</fullName>
    </alternativeName>
    <alternativeName>
        <fullName evidence="9">Potassium-translocating ATPase A chain</fullName>
    </alternativeName>
</protein>